<proteinExistence type="predicted"/>
<name>A0A8S1DM57_9INSE</name>
<dbReference type="SUPFAM" id="SSF52047">
    <property type="entry name" value="RNI-like"/>
    <property type="match status" value="1"/>
</dbReference>
<dbReference type="EMBL" id="CADEPI010000258">
    <property type="protein sequence ID" value="CAB3382132.1"/>
    <property type="molecule type" value="Genomic_DNA"/>
</dbReference>
<protein>
    <recommendedName>
        <fullName evidence="3">F-box domain-containing protein</fullName>
    </recommendedName>
</protein>
<evidence type="ECO:0008006" key="3">
    <source>
        <dbReference type="Google" id="ProtNLM"/>
    </source>
</evidence>
<keyword evidence="2" id="KW-1185">Reference proteome</keyword>
<dbReference type="Proteomes" id="UP000494165">
    <property type="component" value="Unassembled WGS sequence"/>
</dbReference>
<dbReference type="Gene3D" id="3.80.10.10">
    <property type="entry name" value="Ribonuclease Inhibitor"/>
    <property type="match status" value="1"/>
</dbReference>
<accession>A0A8S1DM57</accession>
<sequence>MLYNNTKRLREFRIELFTFKLDDVLDLIYFCRFSLVFVSVNLNLDDSVIFPSAWELQEKLINLRIFLFRSPSKARVKNLTQHCVRYLPKLQVVQEFATEFCTGQGVPLPDPEEASPTASNLLHLTIDLDTDLRDAKDIHLRFPHVTHLKVFQDDFFPVEVVLHTIDFLLKFSKVEHLEIRLSRQSTFSHILEKFFETYNIKIKTLSVVSLSPTIKTCSISHIFQQCPNLEKLNFVSHQMEVDQLQPEINHLTELELLVTHISKDRSDLLSFILRPPTLERVKLIGQTENVEDVENVTCSIQGTKRILRKLKSLVIDMDCASIGQVKKDTFESYAELIDCVDECLKDDNLENVQFFMNSLDEYSTLIRCHTGTSGGPKIRSELFFSGAKRNQLNWFVDTDLISILNRFYIN</sequence>
<comment type="caution">
    <text evidence="1">The sequence shown here is derived from an EMBL/GenBank/DDBJ whole genome shotgun (WGS) entry which is preliminary data.</text>
</comment>
<reference evidence="1 2" key="1">
    <citation type="submission" date="2020-04" db="EMBL/GenBank/DDBJ databases">
        <authorList>
            <person name="Alioto T."/>
            <person name="Alioto T."/>
            <person name="Gomez Garrido J."/>
        </authorList>
    </citation>
    <scope>NUCLEOTIDE SEQUENCE [LARGE SCALE GENOMIC DNA]</scope>
</reference>
<evidence type="ECO:0000313" key="2">
    <source>
        <dbReference type="Proteomes" id="UP000494165"/>
    </source>
</evidence>
<gene>
    <name evidence="1" type="ORF">CLODIP_2_CD09824</name>
</gene>
<dbReference type="AlphaFoldDB" id="A0A8S1DM57"/>
<dbReference type="InterPro" id="IPR032675">
    <property type="entry name" value="LRR_dom_sf"/>
</dbReference>
<organism evidence="1 2">
    <name type="scientific">Cloeon dipterum</name>
    <dbReference type="NCBI Taxonomy" id="197152"/>
    <lineage>
        <taxon>Eukaryota</taxon>
        <taxon>Metazoa</taxon>
        <taxon>Ecdysozoa</taxon>
        <taxon>Arthropoda</taxon>
        <taxon>Hexapoda</taxon>
        <taxon>Insecta</taxon>
        <taxon>Pterygota</taxon>
        <taxon>Palaeoptera</taxon>
        <taxon>Ephemeroptera</taxon>
        <taxon>Pisciforma</taxon>
        <taxon>Baetidae</taxon>
        <taxon>Cloeon</taxon>
    </lineage>
</organism>
<evidence type="ECO:0000313" key="1">
    <source>
        <dbReference type="EMBL" id="CAB3382132.1"/>
    </source>
</evidence>